<protein>
    <recommendedName>
        <fullName evidence="5">Translation elongation factor-like protein</fullName>
    </recommendedName>
</protein>
<evidence type="ECO:0000313" key="1">
    <source>
        <dbReference type="EMBL" id="HIH21897.1"/>
    </source>
</evidence>
<evidence type="ECO:0000313" key="3">
    <source>
        <dbReference type="Proteomes" id="UP000527315"/>
    </source>
</evidence>
<evidence type="ECO:0000313" key="4">
    <source>
        <dbReference type="Proteomes" id="UP000590964"/>
    </source>
</evidence>
<sequence length="87" mass="9452">MDTENVVVEVGEVYNIKGIGIVIGAKIINGVLKPSMKASINGKNAIVRIIEDRGLKLLQARTGENVAVNLYGIERQDIQKGSQIEFT</sequence>
<name>A0A7J4K176_9ARCH</name>
<proteinExistence type="predicted"/>
<dbReference type="SUPFAM" id="SSF50447">
    <property type="entry name" value="Translation proteins"/>
    <property type="match status" value="1"/>
</dbReference>
<comment type="caution">
    <text evidence="1">The sequence shown here is derived from an EMBL/GenBank/DDBJ whole genome shotgun (WGS) entry which is preliminary data.</text>
</comment>
<reference evidence="3 4" key="1">
    <citation type="journal article" date="2020" name="bioRxiv">
        <title>A rank-normalized archaeal taxonomy based on genome phylogeny resolves widespread incomplete and uneven classifications.</title>
        <authorList>
            <person name="Rinke C."/>
            <person name="Chuvochina M."/>
            <person name="Mussig A.J."/>
            <person name="Chaumeil P.-A."/>
            <person name="Waite D.W."/>
            <person name="Whitman W.B."/>
            <person name="Parks D.H."/>
            <person name="Hugenholtz P."/>
        </authorList>
    </citation>
    <scope>NUCLEOTIDE SEQUENCE [LARGE SCALE GENOMIC DNA]</scope>
</reference>
<dbReference type="Proteomes" id="UP000590964">
    <property type="component" value="Unassembled WGS sequence"/>
</dbReference>
<gene>
    <name evidence="1" type="ORF">HA222_04545</name>
    <name evidence="2" type="ORF">HA227_04095</name>
</gene>
<evidence type="ECO:0008006" key="5">
    <source>
        <dbReference type="Google" id="ProtNLM"/>
    </source>
</evidence>
<evidence type="ECO:0000313" key="2">
    <source>
        <dbReference type="EMBL" id="HIH33405.1"/>
    </source>
</evidence>
<dbReference type="Gene3D" id="2.40.30.10">
    <property type="entry name" value="Translation factors"/>
    <property type="match status" value="1"/>
</dbReference>
<dbReference type="EMBL" id="DUFJ01000092">
    <property type="protein sequence ID" value="HIH33405.1"/>
    <property type="molecule type" value="Genomic_DNA"/>
</dbReference>
<accession>A0A7J4K176</accession>
<dbReference type="AlphaFoldDB" id="A0A7J4K176"/>
<dbReference type="Proteomes" id="UP000527315">
    <property type="component" value="Unassembled WGS sequence"/>
</dbReference>
<organism evidence="1 4">
    <name type="scientific">Candidatus Iainarchaeum sp</name>
    <dbReference type="NCBI Taxonomy" id="3101447"/>
    <lineage>
        <taxon>Archaea</taxon>
        <taxon>Candidatus Iainarchaeota</taxon>
        <taxon>Candidatus Iainarchaeia</taxon>
        <taxon>Candidatus Iainarchaeales</taxon>
        <taxon>Candidatus Iainarchaeaceae</taxon>
        <taxon>Candidatus Iainarchaeum</taxon>
    </lineage>
</organism>
<dbReference type="EMBL" id="DUFW01000081">
    <property type="protein sequence ID" value="HIH21897.1"/>
    <property type="molecule type" value="Genomic_DNA"/>
</dbReference>
<dbReference type="InterPro" id="IPR009000">
    <property type="entry name" value="Transl_B-barrel_sf"/>
</dbReference>